<keyword evidence="3" id="KW-1185">Reference proteome</keyword>
<accession>A0A3P8CN17</accession>
<evidence type="ECO:0000313" key="2">
    <source>
        <dbReference type="EMBL" id="VDP22568.1"/>
    </source>
</evidence>
<dbReference type="InterPro" id="IPR035892">
    <property type="entry name" value="C2_domain_sf"/>
</dbReference>
<name>A0A183GEZ1_HELPZ</name>
<feature type="chain" id="PRO_5044552029" evidence="1">
    <location>
        <begin position="20"/>
        <end position="213"/>
    </location>
</feature>
<proteinExistence type="predicted"/>
<dbReference type="Proteomes" id="UP000050761">
    <property type="component" value="Unassembled WGS sequence"/>
</dbReference>
<reference evidence="2 3" key="1">
    <citation type="submission" date="2018-11" db="EMBL/GenBank/DDBJ databases">
        <authorList>
            <consortium name="Pathogen Informatics"/>
        </authorList>
    </citation>
    <scope>NUCLEOTIDE SEQUENCE [LARGE SCALE GENOMIC DNA]</scope>
</reference>
<dbReference type="AlphaFoldDB" id="A0A183GEZ1"/>
<keyword evidence="1" id="KW-0732">Signal</keyword>
<gene>
    <name evidence="2" type="ORF">HPBE_LOCUS20942</name>
</gene>
<evidence type="ECO:0000256" key="1">
    <source>
        <dbReference type="SAM" id="SignalP"/>
    </source>
</evidence>
<dbReference type="WBParaSite" id="HPBE_0002093701-mRNA-1">
    <property type="protein sequence ID" value="HPBE_0002093701-mRNA-1"/>
    <property type="gene ID" value="HPBE_0002093701"/>
</dbReference>
<evidence type="ECO:0000313" key="3">
    <source>
        <dbReference type="Proteomes" id="UP000050761"/>
    </source>
</evidence>
<dbReference type="Gene3D" id="2.60.40.150">
    <property type="entry name" value="C2 domain"/>
    <property type="match status" value="1"/>
</dbReference>
<dbReference type="EMBL" id="UZAH01032561">
    <property type="protein sequence ID" value="VDP22568.1"/>
    <property type="molecule type" value="Genomic_DNA"/>
</dbReference>
<organism evidence="3 4">
    <name type="scientific">Heligmosomoides polygyrus</name>
    <name type="common">Parasitic roundworm</name>
    <dbReference type="NCBI Taxonomy" id="6339"/>
    <lineage>
        <taxon>Eukaryota</taxon>
        <taxon>Metazoa</taxon>
        <taxon>Ecdysozoa</taxon>
        <taxon>Nematoda</taxon>
        <taxon>Chromadorea</taxon>
        <taxon>Rhabditida</taxon>
        <taxon>Rhabditina</taxon>
        <taxon>Rhabditomorpha</taxon>
        <taxon>Strongyloidea</taxon>
        <taxon>Heligmosomidae</taxon>
        <taxon>Heligmosomoides</taxon>
    </lineage>
</organism>
<evidence type="ECO:0000313" key="4">
    <source>
        <dbReference type="WBParaSite" id="HPBE_0002093701-mRNA-1"/>
    </source>
</evidence>
<reference evidence="4" key="2">
    <citation type="submission" date="2019-09" db="UniProtKB">
        <authorList>
            <consortium name="WormBaseParasite"/>
        </authorList>
    </citation>
    <scope>IDENTIFICATION</scope>
</reference>
<dbReference type="OrthoDB" id="2133912at2759"/>
<sequence length="213" mass="25202">MLRLRIFLAFLLQANLISCLPPKVVLWKNRLLLSTHKLPWRRKRLRMRLDVFLGIFHRSPDRVYQSRTVSIFIDRIYIPEFSRLLHPSFDNVKVYVDWFFLDYPLEESRTPMAIPLPRIPDSPGLFVYKKEFHLSRRRVALLEQWLELGNRLDFTLITEGEDSEELAVAQLELSRTATDETTTIQFLDINGEHYADLDLVISYSSDIFDCLRS</sequence>
<feature type="signal peptide" evidence="1">
    <location>
        <begin position="1"/>
        <end position="19"/>
    </location>
</feature>
<accession>A0A183GEZ1</accession>
<protein>
    <submittedName>
        <fullName evidence="4">RPGR1_C domain-containing protein</fullName>
    </submittedName>
</protein>